<gene>
    <name evidence="1" type="ORF">BDN72DRAFT_860348</name>
</gene>
<dbReference type="EMBL" id="ML208425">
    <property type="protein sequence ID" value="TFK65792.1"/>
    <property type="molecule type" value="Genomic_DNA"/>
</dbReference>
<dbReference type="Proteomes" id="UP000308600">
    <property type="component" value="Unassembled WGS sequence"/>
</dbReference>
<reference evidence="1 2" key="1">
    <citation type="journal article" date="2019" name="Nat. Ecol. Evol.">
        <title>Megaphylogeny resolves global patterns of mushroom evolution.</title>
        <authorList>
            <person name="Varga T."/>
            <person name="Krizsan K."/>
            <person name="Foldi C."/>
            <person name="Dima B."/>
            <person name="Sanchez-Garcia M."/>
            <person name="Sanchez-Ramirez S."/>
            <person name="Szollosi G.J."/>
            <person name="Szarkandi J.G."/>
            <person name="Papp V."/>
            <person name="Albert L."/>
            <person name="Andreopoulos W."/>
            <person name="Angelini C."/>
            <person name="Antonin V."/>
            <person name="Barry K.W."/>
            <person name="Bougher N.L."/>
            <person name="Buchanan P."/>
            <person name="Buyck B."/>
            <person name="Bense V."/>
            <person name="Catcheside P."/>
            <person name="Chovatia M."/>
            <person name="Cooper J."/>
            <person name="Damon W."/>
            <person name="Desjardin D."/>
            <person name="Finy P."/>
            <person name="Geml J."/>
            <person name="Haridas S."/>
            <person name="Hughes K."/>
            <person name="Justo A."/>
            <person name="Karasinski D."/>
            <person name="Kautmanova I."/>
            <person name="Kiss B."/>
            <person name="Kocsube S."/>
            <person name="Kotiranta H."/>
            <person name="LaButti K.M."/>
            <person name="Lechner B.E."/>
            <person name="Liimatainen K."/>
            <person name="Lipzen A."/>
            <person name="Lukacs Z."/>
            <person name="Mihaltcheva S."/>
            <person name="Morgado L.N."/>
            <person name="Niskanen T."/>
            <person name="Noordeloos M.E."/>
            <person name="Ohm R.A."/>
            <person name="Ortiz-Santana B."/>
            <person name="Ovrebo C."/>
            <person name="Racz N."/>
            <person name="Riley R."/>
            <person name="Savchenko A."/>
            <person name="Shiryaev A."/>
            <person name="Soop K."/>
            <person name="Spirin V."/>
            <person name="Szebenyi C."/>
            <person name="Tomsovsky M."/>
            <person name="Tulloss R.E."/>
            <person name="Uehling J."/>
            <person name="Grigoriev I.V."/>
            <person name="Vagvolgyi C."/>
            <person name="Papp T."/>
            <person name="Martin F.M."/>
            <person name="Miettinen O."/>
            <person name="Hibbett D.S."/>
            <person name="Nagy L.G."/>
        </authorList>
    </citation>
    <scope>NUCLEOTIDE SEQUENCE [LARGE SCALE GENOMIC DNA]</scope>
    <source>
        <strain evidence="1 2">NL-1719</strain>
    </source>
</reference>
<keyword evidence="2" id="KW-1185">Reference proteome</keyword>
<name>A0ACD3AJ42_9AGAR</name>
<protein>
    <submittedName>
        <fullName evidence="1">Uncharacterized protein</fullName>
    </submittedName>
</protein>
<accession>A0ACD3AJ42</accession>
<proteinExistence type="predicted"/>
<evidence type="ECO:0000313" key="2">
    <source>
        <dbReference type="Proteomes" id="UP000308600"/>
    </source>
</evidence>
<sequence length="396" mass="44569">MAEVAPFPDAGVNTAATTTFGESLAKVEPEISQDPRISRAIELRAQLSDLKKRLVARRQRQEENESENLAAQMGSLDKEYLGLYAGIIPEKIKYRSSNSCLTIWGTSTAEVCVLSRLMACLHPKSSITTLVITFPSFNGVRKCFQQIILDILDRYGLKYTTDAKSGAITVPLASSNRGGITSKLDNSFWIILGARVSKLQVWLPHKAVPVLVVAIRLLFLRNDLLLPRFGELAKGWWPCSHEDEGFAHDLVWFQTTIFTPEIPENKRHPRFFISEQFITLKKKEESENLEAQMDGLDEEYLGLYTDIVPERSEYHKGNSYLTIQRTSIAESWVLSRLTACIHPRCSVPALEINFPLFSGKRTRPQQITLEILDRYGLEYTTDATTGTIKVPIASSN</sequence>
<organism evidence="1 2">
    <name type="scientific">Pluteus cervinus</name>
    <dbReference type="NCBI Taxonomy" id="181527"/>
    <lineage>
        <taxon>Eukaryota</taxon>
        <taxon>Fungi</taxon>
        <taxon>Dikarya</taxon>
        <taxon>Basidiomycota</taxon>
        <taxon>Agaricomycotina</taxon>
        <taxon>Agaricomycetes</taxon>
        <taxon>Agaricomycetidae</taxon>
        <taxon>Agaricales</taxon>
        <taxon>Pluteineae</taxon>
        <taxon>Pluteaceae</taxon>
        <taxon>Pluteus</taxon>
    </lineage>
</organism>
<evidence type="ECO:0000313" key="1">
    <source>
        <dbReference type="EMBL" id="TFK65792.1"/>
    </source>
</evidence>